<sequence>MQHRRTRFLAVLGVVLALLVAAVTPAAASYRHGPRPTVVLVHGAWADGSSWARVTSRLIDDGYQVRVPPNPLRNLTTDAATIRDFLSTLSGPIVLVGHSYGGAVVTNAATGNPNVKALVYVDAFAPAEGEVIFPLAGADSALAVPPETVFDFVPYPGAPAGDVDLYLKHDTFVTSFASGVPRSQAEKLYPAQRPLTLSAGFTPSGPPAWATIPSWYVLGTRDLIITPTAQQFMATRAGSTVTRISTGHLGLLTDPGPVTAVIEQAARAAR</sequence>
<evidence type="ECO:0000313" key="2">
    <source>
        <dbReference type="EMBL" id="XBV28647.1"/>
    </source>
</evidence>
<reference evidence="2" key="1">
    <citation type="submission" date="2024-06" db="EMBL/GenBank/DDBJ databases">
        <title>Kribbella sp. strain HUAS MG21 genome sequences.</title>
        <authorList>
            <person name="Mo P."/>
        </authorList>
    </citation>
    <scope>NUCLEOTIDE SEQUENCE</scope>
    <source>
        <strain evidence="2">HUAS MG21</strain>
    </source>
</reference>
<keyword evidence="2" id="KW-0378">Hydrolase</keyword>
<evidence type="ECO:0000259" key="1">
    <source>
        <dbReference type="Pfam" id="PF12697"/>
    </source>
</evidence>
<protein>
    <submittedName>
        <fullName evidence="2">Alpha/beta hydrolase</fullName>
    </submittedName>
</protein>
<dbReference type="Pfam" id="PF12697">
    <property type="entry name" value="Abhydrolase_6"/>
    <property type="match status" value="1"/>
</dbReference>
<dbReference type="Gene3D" id="3.40.50.1820">
    <property type="entry name" value="alpha/beta hydrolase"/>
    <property type="match status" value="1"/>
</dbReference>
<name>A0AAU7TPA0_9ACTN</name>
<dbReference type="AlphaFoldDB" id="A0AAU7TPA0"/>
<dbReference type="InterPro" id="IPR052897">
    <property type="entry name" value="Sec-Metab_Biosynth_Hydrolase"/>
</dbReference>
<dbReference type="SUPFAM" id="SSF53474">
    <property type="entry name" value="alpha/beta-Hydrolases"/>
    <property type="match status" value="1"/>
</dbReference>
<feature type="domain" description="AB hydrolase-1" evidence="1">
    <location>
        <begin position="38"/>
        <end position="258"/>
    </location>
</feature>
<dbReference type="EMBL" id="CP158165">
    <property type="protein sequence ID" value="XBV28647.1"/>
    <property type="molecule type" value="Genomic_DNA"/>
</dbReference>
<dbReference type="RefSeq" id="WP_350281398.1">
    <property type="nucleotide sequence ID" value="NZ_CP158165.1"/>
</dbReference>
<gene>
    <name evidence="2" type="ORF">ABN611_19885</name>
</gene>
<dbReference type="GO" id="GO:0016787">
    <property type="term" value="F:hydrolase activity"/>
    <property type="evidence" value="ECO:0007669"/>
    <property type="project" value="UniProtKB-KW"/>
</dbReference>
<dbReference type="PANTHER" id="PTHR37017">
    <property type="entry name" value="AB HYDROLASE-1 DOMAIN-CONTAINING PROTEIN-RELATED"/>
    <property type="match status" value="1"/>
</dbReference>
<dbReference type="PANTHER" id="PTHR37017:SF11">
    <property type="entry name" value="ESTERASE_LIPASE_THIOESTERASE DOMAIN-CONTAINING PROTEIN"/>
    <property type="match status" value="1"/>
</dbReference>
<proteinExistence type="predicted"/>
<dbReference type="InterPro" id="IPR029058">
    <property type="entry name" value="AB_hydrolase_fold"/>
</dbReference>
<dbReference type="InterPro" id="IPR000073">
    <property type="entry name" value="AB_hydrolase_1"/>
</dbReference>
<organism evidence="2">
    <name type="scientific">Kribbella sp. HUAS MG21</name>
    <dbReference type="NCBI Taxonomy" id="3160966"/>
    <lineage>
        <taxon>Bacteria</taxon>
        <taxon>Bacillati</taxon>
        <taxon>Actinomycetota</taxon>
        <taxon>Actinomycetes</taxon>
        <taxon>Propionibacteriales</taxon>
        <taxon>Kribbellaceae</taxon>
        <taxon>Kribbella</taxon>
    </lineage>
</organism>
<accession>A0AAU7TPA0</accession>